<dbReference type="SUPFAM" id="SSF47413">
    <property type="entry name" value="lambda repressor-like DNA-binding domains"/>
    <property type="match status" value="1"/>
</dbReference>
<dbReference type="EMBL" id="JZWV01000747">
    <property type="protein sequence ID" value="KJY28261.1"/>
    <property type="molecule type" value="Genomic_DNA"/>
</dbReference>
<keyword evidence="3" id="KW-1185">Reference proteome</keyword>
<reference evidence="2 3" key="1">
    <citation type="submission" date="2015-02" db="EMBL/GenBank/DDBJ databases">
        <authorList>
            <person name="Ju K.-S."/>
            <person name="Doroghazi J.R."/>
            <person name="Metcalf W."/>
        </authorList>
    </citation>
    <scope>NUCLEOTIDE SEQUENCE [LARGE SCALE GENOMIC DNA]</scope>
    <source>
        <strain evidence="2 3">NRRL ISP-5550</strain>
    </source>
</reference>
<dbReference type="SMART" id="SM00530">
    <property type="entry name" value="HTH_XRE"/>
    <property type="match status" value="1"/>
</dbReference>
<dbReference type="SUPFAM" id="SSF52540">
    <property type="entry name" value="P-loop containing nucleoside triphosphate hydrolases"/>
    <property type="match status" value="1"/>
</dbReference>
<dbReference type="PANTHER" id="PTHR47691">
    <property type="entry name" value="REGULATOR-RELATED"/>
    <property type="match status" value="1"/>
</dbReference>
<protein>
    <recommendedName>
        <fullName evidence="1">HTH cro/C1-type domain-containing protein</fullName>
    </recommendedName>
</protein>
<dbReference type="InterPro" id="IPR010982">
    <property type="entry name" value="Lambda_DNA-bd_dom_sf"/>
</dbReference>
<dbReference type="Gene3D" id="1.10.260.40">
    <property type="entry name" value="lambda repressor-like DNA-binding domains"/>
    <property type="match status" value="1"/>
</dbReference>
<evidence type="ECO:0000313" key="2">
    <source>
        <dbReference type="EMBL" id="KJY28261.1"/>
    </source>
</evidence>
<dbReference type="PANTHER" id="PTHR47691:SF3">
    <property type="entry name" value="HTH-TYPE TRANSCRIPTIONAL REGULATOR RV0890C-RELATED"/>
    <property type="match status" value="1"/>
</dbReference>
<evidence type="ECO:0000313" key="3">
    <source>
        <dbReference type="Proteomes" id="UP000033551"/>
    </source>
</evidence>
<dbReference type="AlphaFoldDB" id="A0A0F4J5R2"/>
<dbReference type="CDD" id="cd00093">
    <property type="entry name" value="HTH_XRE"/>
    <property type="match status" value="1"/>
</dbReference>
<dbReference type="PROSITE" id="PS50943">
    <property type="entry name" value="HTH_CROC1"/>
    <property type="match status" value="1"/>
</dbReference>
<sequence length="429" mass="46430">MMNWANVEDFGVLLQRYRKRAQLSQKTLADLSTVSVRAVRNLELGRVAAPRRETVRLLADVLQLSTHERLSFELSAGGEVDEALFETLVLPISVLARPLLGRARELESLVRQLLDEQQRITVLSGFPGVGKTHLAVAAAGSVAATRSVPVLWVQLQEDFDRGPLQTAISDLLAGEGTGVGRLARQIGDRATLLVLDGNDDGRVRRETVWTLIRECPRLSVLETGRVPHGVSDHHRFLVSPLPTRRTGTAQVPATHPAALDFLLRRLADLRPGFQAGEGALRKLAEICVRLDGLPSALESAASWATVISIDELLTMAREEPEALAGHPAMRTDPVAAAQGVLGRQTPVIQDLALRLAGRSEGWTVDQVVRQSGLPRAEAALALQSLLHAGLIVEVPSKPGGPVRFTLLNLVRAAMRGRPPLAPRLALRAC</sequence>
<feature type="domain" description="HTH cro/C1-type" evidence="1">
    <location>
        <begin position="14"/>
        <end position="69"/>
    </location>
</feature>
<proteinExistence type="predicted"/>
<dbReference type="InterPro" id="IPR027417">
    <property type="entry name" value="P-loop_NTPase"/>
</dbReference>
<dbReference type="InterPro" id="IPR001387">
    <property type="entry name" value="Cro/C1-type_HTH"/>
</dbReference>
<dbReference type="Proteomes" id="UP000033551">
    <property type="component" value="Unassembled WGS sequence"/>
</dbReference>
<dbReference type="PATRIC" id="fig|68223.7.peg.1261"/>
<accession>A0A0F4J5R2</accession>
<evidence type="ECO:0000259" key="1">
    <source>
        <dbReference type="PROSITE" id="PS50943"/>
    </source>
</evidence>
<dbReference type="STRING" id="68223.GCA_002028425_05911"/>
<dbReference type="Gene3D" id="3.40.50.300">
    <property type="entry name" value="P-loop containing nucleotide triphosphate hydrolases"/>
    <property type="match status" value="1"/>
</dbReference>
<name>A0A0F4J5R2_9ACTN</name>
<comment type="caution">
    <text evidence="2">The sequence shown here is derived from an EMBL/GenBank/DDBJ whole genome shotgun (WGS) entry which is preliminary data.</text>
</comment>
<gene>
    <name evidence="2" type="ORF">VR44_25785</name>
</gene>
<dbReference type="GO" id="GO:0003677">
    <property type="term" value="F:DNA binding"/>
    <property type="evidence" value="ECO:0007669"/>
    <property type="project" value="InterPro"/>
</dbReference>
<organism evidence="2 3">
    <name type="scientific">Streptomyces katrae</name>
    <dbReference type="NCBI Taxonomy" id="68223"/>
    <lineage>
        <taxon>Bacteria</taxon>
        <taxon>Bacillati</taxon>
        <taxon>Actinomycetota</taxon>
        <taxon>Actinomycetes</taxon>
        <taxon>Kitasatosporales</taxon>
        <taxon>Streptomycetaceae</taxon>
        <taxon>Streptomyces</taxon>
    </lineage>
</organism>
<dbReference type="Pfam" id="PF13560">
    <property type="entry name" value="HTH_31"/>
    <property type="match status" value="1"/>
</dbReference>